<keyword evidence="6" id="KW-0472">Membrane</keyword>
<comment type="subcellular location">
    <subcellularLocation>
        <location evidence="1">Cell membrane</location>
        <topology evidence="1">Peripheral membrane protein</topology>
    </subcellularLocation>
</comment>
<proteinExistence type="inferred from homology"/>
<dbReference type="Proteomes" id="UP000284465">
    <property type="component" value="Unassembled WGS sequence"/>
</dbReference>
<dbReference type="Proteomes" id="UP000283513">
    <property type="component" value="Unassembled WGS sequence"/>
</dbReference>
<dbReference type="EMBL" id="WNAJ01000041">
    <property type="protein sequence ID" value="MTR87143.1"/>
    <property type="molecule type" value="Genomic_DNA"/>
</dbReference>
<dbReference type="EMBL" id="QSFP01000007">
    <property type="protein sequence ID" value="RHA67647.1"/>
    <property type="molecule type" value="Genomic_DNA"/>
</dbReference>
<comment type="similarity">
    <text evidence="2">Belongs to the CDP-glycerol glycerophosphotransferase family.</text>
</comment>
<dbReference type="PANTHER" id="PTHR37316:SF3">
    <property type="entry name" value="TEICHOIC ACID GLYCEROL-PHOSPHATE TRANSFERASE"/>
    <property type="match status" value="1"/>
</dbReference>
<evidence type="ECO:0000256" key="2">
    <source>
        <dbReference type="ARBA" id="ARBA00010488"/>
    </source>
</evidence>
<comment type="caution">
    <text evidence="7">The sequence shown here is derived from an EMBL/GenBank/DDBJ whole genome shotgun (WGS) entry which is preliminary data.</text>
</comment>
<dbReference type="InterPro" id="IPR007554">
    <property type="entry name" value="Glycerophosphate_synth"/>
</dbReference>
<dbReference type="EMBL" id="QSHO01000012">
    <property type="protein sequence ID" value="RHC15698.1"/>
    <property type="molecule type" value="Genomic_DNA"/>
</dbReference>
<evidence type="ECO:0000313" key="8">
    <source>
        <dbReference type="EMBL" id="RHA67647.1"/>
    </source>
</evidence>
<evidence type="ECO:0000256" key="5">
    <source>
        <dbReference type="ARBA" id="ARBA00022944"/>
    </source>
</evidence>
<evidence type="ECO:0000256" key="1">
    <source>
        <dbReference type="ARBA" id="ARBA00004202"/>
    </source>
</evidence>
<dbReference type="InterPro" id="IPR043148">
    <property type="entry name" value="TagF_C"/>
</dbReference>
<evidence type="ECO:0000313" key="11">
    <source>
        <dbReference type="Proteomes" id="UP000284465"/>
    </source>
</evidence>
<keyword evidence="3" id="KW-1003">Cell membrane</keyword>
<dbReference type="GO" id="GO:0019350">
    <property type="term" value="P:teichoic acid biosynthetic process"/>
    <property type="evidence" value="ECO:0007669"/>
    <property type="project" value="UniProtKB-KW"/>
</dbReference>
<dbReference type="InterPro" id="IPR043149">
    <property type="entry name" value="TagF_N"/>
</dbReference>
<dbReference type="Gene3D" id="3.40.50.11820">
    <property type="match status" value="1"/>
</dbReference>
<keyword evidence="5" id="KW-0777">Teichoic acid biosynthesis</keyword>
<protein>
    <submittedName>
        <fullName evidence="7">CDP-glycerol--poly(Glycerophosphate) glycerophosphotransferase</fullName>
    </submittedName>
</protein>
<reference evidence="7 12" key="2">
    <citation type="journal article" date="2019" name="Nat. Med.">
        <title>A library of human gut bacterial isolates paired with longitudinal multiomics data enables mechanistic microbiome research.</title>
        <authorList>
            <person name="Poyet M."/>
            <person name="Groussin M."/>
            <person name="Gibbons S.M."/>
            <person name="Avila-Pacheco J."/>
            <person name="Jiang X."/>
            <person name="Kearney S.M."/>
            <person name="Perrotta A.R."/>
            <person name="Berdy B."/>
            <person name="Zhao S."/>
            <person name="Lieberman T.D."/>
            <person name="Swanson P.K."/>
            <person name="Smith M."/>
            <person name="Roesemann S."/>
            <person name="Alexander J.E."/>
            <person name="Rich S.A."/>
            <person name="Livny J."/>
            <person name="Vlamakis H."/>
            <person name="Clish C."/>
            <person name="Bullock K."/>
            <person name="Deik A."/>
            <person name="Scott J."/>
            <person name="Pierce K.A."/>
            <person name="Xavier R.J."/>
            <person name="Alm E.J."/>
        </authorList>
    </citation>
    <scope>NUCLEOTIDE SEQUENCE [LARGE SCALE GENOMIC DNA]</scope>
    <source>
        <strain evidence="7 12">BIOML-A1</strain>
    </source>
</reference>
<dbReference type="Proteomes" id="UP000478483">
    <property type="component" value="Unassembled WGS sequence"/>
</dbReference>
<reference evidence="10 11" key="1">
    <citation type="submission" date="2018-08" db="EMBL/GenBank/DDBJ databases">
        <title>A genome reference for cultivated species of the human gut microbiota.</title>
        <authorList>
            <person name="Zou Y."/>
            <person name="Xue W."/>
            <person name="Luo G."/>
        </authorList>
    </citation>
    <scope>NUCLEOTIDE SEQUENCE [LARGE SCALE GENOMIC DNA]</scope>
    <source>
        <strain evidence="9 10">AM37-1AC</strain>
        <strain evidence="8 11">AM43-11</strain>
    </source>
</reference>
<accession>A0A3R6GTR9</accession>
<dbReference type="PANTHER" id="PTHR37316">
    <property type="entry name" value="TEICHOIC ACID GLYCEROL-PHOSPHATE PRIMASE"/>
    <property type="match status" value="1"/>
</dbReference>
<dbReference type="Pfam" id="PF04464">
    <property type="entry name" value="Glyphos_transf"/>
    <property type="match status" value="1"/>
</dbReference>
<evidence type="ECO:0000313" key="9">
    <source>
        <dbReference type="EMBL" id="RHC15698.1"/>
    </source>
</evidence>
<name>A0A3R6GTR9_9FIRM</name>
<evidence type="ECO:0000313" key="10">
    <source>
        <dbReference type="Proteomes" id="UP000283513"/>
    </source>
</evidence>
<evidence type="ECO:0000313" key="7">
    <source>
        <dbReference type="EMBL" id="MTR87143.1"/>
    </source>
</evidence>
<evidence type="ECO:0000256" key="6">
    <source>
        <dbReference type="ARBA" id="ARBA00023136"/>
    </source>
</evidence>
<dbReference type="AlphaFoldDB" id="A0A3R6GTR9"/>
<keyword evidence="4 7" id="KW-0808">Transferase</keyword>
<organism evidence="7 12">
    <name type="scientific">Roseburia intestinalis</name>
    <dbReference type="NCBI Taxonomy" id="166486"/>
    <lineage>
        <taxon>Bacteria</taxon>
        <taxon>Bacillati</taxon>
        <taxon>Bacillota</taxon>
        <taxon>Clostridia</taxon>
        <taxon>Lachnospirales</taxon>
        <taxon>Lachnospiraceae</taxon>
        <taxon>Roseburia</taxon>
    </lineage>
</organism>
<dbReference type="GO" id="GO:0047355">
    <property type="term" value="F:CDP-glycerol glycerophosphotransferase activity"/>
    <property type="evidence" value="ECO:0007669"/>
    <property type="project" value="InterPro"/>
</dbReference>
<dbReference type="SUPFAM" id="SSF53756">
    <property type="entry name" value="UDP-Glycosyltransferase/glycogen phosphorylase"/>
    <property type="match status" value="1"/>
</dbReference>
<sequence length="426" mass="50257">MVQAIKKKLKRIIKLFITYKIENDTRVYQLKYTPFTVKKSLIKKTFQQYGNTSINTKKIIFDNYMGHGYGCNCKYVTEELIRRGTDFDLVWIVKDANAHKGEFPPKVRLVEYGSKEAMFEYYTAAVWVCNYHLIHYWNQGLVKRFGQYYIQMWHGSFGIKKIEKNCDCLTNSQSWTYLAKKNSQNTDFWISNSFFEDEVYQNAFWSVKNILKLGHPRNDIFFKDGQDLVEKKVRKSLSIDGKDKILLYVPTFREKLDFPNYKLDIEKLKKALEKKTDQSWKIVVRLHPRMQNSLEKVCIDEKKQIVKADAYPDIQELLAAAQVVITDYSSCIFDFLLTVRPGFLFVPDLEHYDQERGFYYKLEETPFPIAHTNEELIHNIENFNQEKYSMQVEDFLKKKGSVEDGEASVRVCNLIESIVSEKEIRG</sequence>
<evidence type="ECO:0000256" key="4">
    <source>
        <dbReference type="ARBA" id="ARBA00022679"/>
    </source>
</evidence>
<dbReference type="Gene3D" id="3.40.50.12580">
    <property type="match status" value="1"/>
</dbReference>
<evidence type="ECO:0000256" key="3">
    <source>
        <dbReference type="ARBA" id="ARBA00022475"/>
    </source>
</evidence>
<gene>
    <name evidence="9" type="ORF">DW856_13330</name>
    <name evidence="8" type="ORF">DW927_07935</name>
    <name evidence="7" type="ORF">GMD50_19405</name>
</gene>
<dbReference type="GO" id="GO:0005886">
    <property type="term" value="C:plasma membrane"/>
    <property type="evidence" value="ECO:0007669"/>
    <property type="project" value="UniProtKB-SubCell"/>
</dbReference>
<evidence type="ECO:0000313" key="12">
    <source>
        <dbReference type="Proteomes" id="UP000478483"/>
    </source>
</evidence>
<dbReference type="InterPro" id="IPR051612">
    <property type="entry name" value="Teichoic_Acid_Biosynth"/>
</dbReference>